<dbReference type="Proteomes" id="UP000672657">
    <property type="component" value="Unassembled WGS sequence"/>
</dbReference>
<feature type="region of interest" description="Disordered" evidence="1">
    <location>
        <begin position="148"/>
        <end position="167"/>
    </location>
</feature>
<comment type="caution">
    <text evidence="3">The sequence shown here is derived from an EMBL/GenBank/DDBJ whole genome shotgun (WGS) entry which is preliminary data.</text>
</comment>
<proteinExistence type="predicted"/>
<gene>
    <name evidence="3" type="ORF">LMG26411_03892</name>
</gene>
<organism evidence="3 4">
    <name type="scientific">Cupriavidus numazuensis</name>
    <dbReference type="NCBI Taxonomy" id="221992"/>
    <lineage>
        <taxon>Bacteria</taxon>
        <taxon>Pseudomonadati</taxon>
        <taxon>Pseudomonadota</taxon>
        <taxon>Betaproteobacteria</taxon>
        <taxon>Burkholderiales</taxon>
        <taxon>Burkholderiaceae</taxon>
        <taxon>Cupriavidus</taxon>
    </lineage>
</organism>
<accession>A0ABN7Q0D1</accession>
<keyword evidence="2" id="KW-0472">Membrane</keyword>
<feature type="compositionally biased region" description="Low complexity" evidence="1">
    <location>
        <begin position="150"/>
        <end position="161"/>
    </location>
</feature>
<name>A0ABN7Q0D1_9BURK</name>
<dbReference type="EMBL" id="CAJPVI010000024">
    <property type="protein sequence ID" value="CAG2151178.1"/>
    <property type="molecule type" value="Genomic_DNA"/>
</dbReference>
<keyword evidence="4" id="KW-1185">Reference proteome</keyword>
<protein>
    <submittedName>
        <fullName evidence="3">Uncharacterized protein</fullName>
    </submittedName>
</protein>
<feature type="transmembrane region" description="Helical" evidence="2">
    <location>
        <begin position="20"/>
        <end position="40"/>
    </location>
</feature>
<sequence>MPARWVSRKENFNMTVADIYYASVPSLAAACLPVVLAFFVRTRPRRPDRRATRPSLPPGSFAGSRWWSAHILYAATRRSRFHRICATASSRYWRTRHASSVSPPSARIVRIRCICSRTRRREASIVPWGSLKPEGADRLDRKVTFDMVHSGHSGHQGNGHKSQTKETRRKRYRFGHFIHGQKLAPHNEKFR</sequence>
<keyword evidence="2" id="KW-1133">Transmembrane helix</keyword>
<reference evidence="3 4" key="1">
    <citation type="submission" date="2021-03" db="EMBL/GenBank/DDBJ databases">
        <authorList>
            <person name="Peeters C."/>
        </authorList>
    </citation>
    <scope>NUCLEOTIDE SEQUENCE [LARGE SCALE GENOMIC DNA]</scope>
    <source>
        <strain evidence="3 4">LMG 26411</strain>
    </source>
</reference>
<evidence type="ECO:0000256" key="2">
    <source>
        <dbReference type="SAM" id="Phobius"/>
    </source>
</evidence>
<evidence type="ECO:0000313" key="3">
    <source>
        <dbReference type="EMBL" id="CAG2151178.1"/>
    </source>
</evidence>
<evidence type="ECO:0000313" key="4">
    <source>
        <dbReference type="Proteomes" id="UP000672657"/>
    </source>
</evidence>
<keyword evidence="2" id="KW-0812">Transmembrane</keyword>
<evidence type="ECO:0000256" key="1">
    <source>
        <dbReference type="SAM" id="MobiDB-lite"/>
    </source>
</evidence>
<dbReference type="PROSITE" id="PS51257">
    <property type="entry name" value="PROKAR_LIPOPROTEIN"/>
    <property type="match status" value="1"/>
</dbReference>